<gene>
    <name evidence="1" type="ORF">N657DRAFT_646779</name>
</gene>
<dbReference type="EMBL" id="MU853231">
    <property type="protein sequence ID" value="KAK4122116.1"/>
    <property type="molecule type" value="Genomic_DNA"/>
</dbReference>
<dbReference type="RefSeq" id="XP_062645887.1">
    <property type="nucleotide sequence ID" value="XM_062793182.1"/>
</dbReference>
<name>A0AAN6TYF0_9PEZI</name>
<protein>
    <submittedName>
        <fullName evidence="1">Uncharacterized protein</fullName>
    </submittedName>
</protein>
<accession>A0AAN6TYF0</accession>
<feature type="non-terminal residue" evidence="1">
    <location>
        <position position="1"/>
    </location>
</feature>
<dbReference type="AlphaFoldDB" id="A0AAN6TYF0"/>
<dbReference type="GeneID" id="87829951"/>
<sequence>IAQATGRTVHQVQDAVPGPLTPRKYDRGCKPVIETPEKNALIEFLSADPLHRKLPWADLRYYIPGFELYGEHAITTALRSIGYTRAIRPRRVYHTDRHKATRLAFAYEQLSLRPPS</sequence>
<comment type="caution">
    <text evidence="1">The sequence shown here is derived from an EMBL/GenBank/DDBJ whole genome shotgun (WGS) entry which is preliminary data.</text>
</comment>
<organism evidence="1 2">
    <name type="scientific">Parathielavia appendiculata</name>
    <dbReference type="NCBI Taxonomy" id="2587402"/>
    <lineage>
        <taxon>Eukaryota</taxon>
        <taxon>Fungi</taxon>
        <taxon>Dikarya</taxon>
        <taxon>Ascomycota</taxon>
        <taxon>Pezizomycotina</taxon>
        <taxon>Sordariomycetes</taxon>
        <taxon>Sordariomycetidae</taxon>
        <taxon>Sordariales</taxon>
        <taxon>Chaetomiaceae</taxon>
        <taxon>Parathielavia</taxon>
    </lineage>
</organism>
<evidence type="ECO:0000313" key="1">
    <source>
        <dbReference type="EMBL" id="KAK4122116.1"/>
    </source>
</evidence>
<keyword evidence="2" id="KW-1185">Reference proteome</keyword>
<proteinExistence type="predicted"/>
<reference evidence="1" key="1">
    <citation type="journal article" date="2023" name="Mol. Phylogenet. Evol.">
        <title>Genome-scale phylogeny and comparative genomics of the fungal order Sordariales.</title>
        <authorList>
            <person name="Hensen N."/>
            <person name="Bonometti L."/>
            <person name="Westerberg I."/>
            <person name="Brannstrom I.O."/>
            <person name="Guillou S."/>
            <person name="Cros-Aarteil S."/>
            <person name="Calhoun S."/>
            <person name="Haridas S."/>
            <person name="Kuo A."/>
            <person name="Mondo S."/>
            <person name="Pangilinan J."/>
            <person name="Riley R."/>
            <person name="LaButti K."/>
            <person name="Andreopoulos B."/>
            <person name="Lipzen A."/>
            <person name="Chen C."/>
            <person name="Yan M."/>
            <person name="Daum C."/>
            <person name="Ng V."/>
            <person name="Clum A."/>
            <person name="Steindorff A."/>
            <person name="Ohm R.A."/>
            <person name="Martin F."/>
            <person name="Silar P."/>
            <person name="Natvig D.O."/>
            <person name="Lalanne C."/>
            <person name="Gautier V."/>
            <person name="Ament-Velasquez S.L."/>
            <person name="Kruys A."/>
            <person name="Hutchinson M.I."/>
            <person name="Powell A.J."/>
            <person name="Barry K."/>
            <person name="Miller A.N."/>
            <person name="Grigoriev I.V."/>
            <person name="Debuchy R."/>
            <person name="Gladieux P."/>
            <person name="Hiltunen Thoren M."/>
            <person name="Johannesson H."/>
        </authorList>
    </citation>
    <scope>NUCLEOTIDE SEQUENCE</scope>
    <source>
        <strain evidence="1">CBS 731.68</strain>
    </source>
</reference>
<evidence type="ECO:0000313" key="2">
    <source>
        <dbReference type="Proteomes" id="UP001302602"/>
    </source>
</evidence>
<reference evidence="1" key="2">
    <citation type="submission" date="2023-05" db="EMBL/GenBank/DDBJ databases">
        <authorList>
            <consortium name="Lawrence Berkeley National Laboratory"/>
            <person name="Steindorff A."/>
            <person name="Hensen N."/>
            <person name="Bonometti L."/>
            <person name="Westerberg I."/>
            <person name="Brannstrom I.O."/>
            <person name="Guillou S."/>
            <person name="Cros-Aarteil S."/>
            <person name="Calhoun S."/>
            <person name="Haridas S."/>
            <person name="Kuo A."/>
            <person name="Mondo S."/>
            <person name="Pangilinan J."/>
            <person name="Riley R."/>
            <person name="Labutti K."/>
            <person name="Andreopoulos B."/>
            <person name="Lipzen A."/>
            <person name="Chen C."/>
            <person name="Yanf M."/>
            <person name="Daum C."/>
            <person name="Ng V."/>
            <person name="Clum A."/>
            <person name="Ohm R."/>
            <person name="Martin F."/>
            <person name="Silar P."/>
            <person name="Natvig D."/>
            <person name="Lalanne C."/>
            <person name="Gautier V."/>
            <person name="Ament-Velasquez S.L."/>
            <person name="Kruys A."/>
            <person name="Hutchinson M.I."/>
            <person name="Powell A.J."/>
            <person name="Barry K."/>
            <person name="Miller A.N."/>
            <person name="Grigoriev I.V."/>
            <person name="Debuchy R."/>
            <person name="Gladieux P."/>
            <person name="Thoren M.H."/>
            <person name="Johannesson H."/>
        </authorList>
    </citation>
    <scope>NUCLEOTIDE SEQUENCE</scope>
    <source>
        <strain evidence="1">CBS 731.68</strain>
    </source>
</reference>
<dbReference type="Proteomes" id="UP001302602">
    <property type="component" value="Unassembled WGS sequence"/>
</dbReference>